<sequence>MTQIPDFNLESEETLYICMCPLSLSPLISHSTRFSSSFFTILMQYTLHYHYGFWLKVKFHPEIIKYAYKPYKCIEQHDDDDMLSSSVLSSSVQTYRAVFICVFSGWVGRMKQLRKYQTNM</sequence>
<proteinExistence type="predicted"/>
<evidence type="ECO:0000313" key="2">
    <source>
        <dbReference type="Proteomes" id="UP001642540"/>
    </source>
</evidence>
<comment type="caution">
    <text evidence="1">The sequence shown here is derived from an EMBL/GenBank/DDBJ whole genome shotgun (WGS) entry which is preliminary data.</text>
</comment>
<dbReference type="EMBL" id="CAXLJM020000160">
    <property type="protein sequence ID" value="CAL8144053.1"/>
    <property type="molecule type" value="Genomic_DNA"/>
</dbReference>
<dbReference type="Proteomes" id="UP001642540">
    <property type="component" value="Unassembled WGS sequence"/>
</dbReference>
<keyword evidence="2" id="KW-1185">Reference proteome</keyword>
<organism evidence="1 2">
    <name type="scientific">Orchesella dallaii</name>
    <dbReference type="NCBI Taxonomy" id="48710"/>
    <lineage>
        <taxon>Eukaryota</taxon>
        <taxon>Metazoa</taxon>
        <taxon>Ecdysozoa</taxon>
        <taxon>Arthropoda</taxon>
        <taxon>Hexapoda</taxon>
        <taxon>Collembola</taxon>
        <taxon>Entomobryomorpha</taxon>
        <taxon>Entomobryoidea</taxon>
        <taxon>Orchesellidae</taxon>
        <taxon>Orchesellinae</taxon>
        <taxon>Orchesella</taxon>
    </lineage>
</organism>
<gene>
    <name evidence="1" type="ORF">ODALV1_LOCUS30057</name>
</gene>
<accession>A0ABP1S6E9</accession>
<name>A0ABP1S6E9_9HEXA</name>
<protein>
    <submittedName>
        <fullName evidence="1">Uncharacterized protein</fullName>
    </submittedName>
</protein>
<reference evidence="1 2" key="1">
    <citation type="submission" date="2024-08" db="EMBL/GenBank/DDBJ databases">
        <authorList>
            <person name="Cucini C."/>
            <person name="Frati F."/>
        </authorList>
    </citation>
    <scope>NUCLEOTIDE SEQUENCE [LARGE SCALE GENOMIC DNA]</scope>
</reference>
<evidence type="ECO:0000313" key="1">
    <source>
        <dbReference type="EMBL" id="CAL8144053.1"/>
    </source>
</evidence>